<dbReference type="PANTHER" id="PTHR43820">
    <property type="entry name" value="HIGH-AFFINITY BRANCHED-CHAIN AMINO ACID TRANSPORT ATP-BINDING PROTEIN LIVF"/>
    <property type="match status" value="1"/>
</dbReference>
<dbReference type="PROSITE" id="PS00211">
    <property type="entry name" value="ABC_TRANSPORTER_1"/>
    <property type="match status" value="1"/>
</dbReference>
<feature type="domain" description="ABC transporter" evidence="6">
    <location>
        <begin position="36"/>
        <end position="268"/>
    </location>
</feature>
<comment type="caution">
    <text evidence="7">The sequence shown here is derived from an EMBL/GenBank/DDBJ whole genome shotgun (WGS) entry which is preliminary data.</text>
</comment>
<name>A0A5N7M9U0_9HYPH</name>
<reference evidence="7 8" key="1">
    <citation type="journal article" date="2019" name="Syst. Appl. Microbiol.">
        <title>Microvirga tunisiensis sp. nov., a root nodule symbiotic bacterium isolated from Lupinus micranthus and L. luteus grown in Northern Tunisia.</title>
        <authorList>
            <person name="Msaddak A."/>
            <person name="Rejili M."/>
            <person name="Duran D."/>
            <person name="Mars M."/>
            <person name="Palacios J.M."/>
            <person name="Ruiz-Argueso T."/>
            <person name="Rey L."/>
            <person name="Imperial J."/>
        </authorList>
    </citation>
    <scope>NUCLEOTIDE SEQUENCE [LARGE SCALE GENOMIC DNA]</scope>
    <source>
        <strain evidence="7 8">Lmie10</strain>
    </source>
</reference>
<keyword evidence="5" id="KW-0029">Amino-acid transport</keyword>
<protein>
    <submittedName>
        <fullName evidence="7">ABC transporter ATP-binding protein</fullName>
    </submittedName>
</protein>
<dbReference type="Proteomes" id="UP000403266">
    <property type="component" value="Unassembled WGS sequence"/>
</dbReference>
<evidence type="ECO:0000256" key="3">
    <source>
        <dbReference type="ARBA" id="ARBA00022741"/>
    </source>
</evidence>
<dbReference type="Gene3D" id="3.40.50.300">
    <property type="entry name" value="P-loop containing nucleotide triphosphate hydrolases"/>
    <property type="match status" value="1"/>
</dbReference>
<dbReference type="InterPro" id="IPR017871">
    <property type="entry name" value="ABC_transporter-like_CS"/>
</dbReference>
<dbReference type="AlphaFoldDB" id="A0A5N7M9U0"/>
<dbReference type="GO" id="GO:0015658">
    <property type="term" value="F:branched-chain amino acid transmembrane transporter activity"/>
    <property type="evidence" value="ECO:0007669"/>
    <property type="project" value="TreeGrafter"/>
</dbReference>
<keyword evidence="2" id="KW-0813">Transport</keyword>
<dbReference type="InterPro" id="IPR052156">
    <property type="entry name" value="BCAA_Transport_ATP-bd_LivF"/>
</dbReference>
<evidence type="ECO:0000256" key="5">
    <source>
        <dbReference type="ARBA" id="ARBA00022970"/>
    </source>
</evidence>
<accession>A0A5N7M9U0</accession>
<dbReference type="OrthoDB" id="9776369at2"/>
<dbReference type="EMBL" id="VOSK01000001">
    <property type="protein sequence ID" value="MPR23662.1"/>
    <property type="molecule type" value="Genomic_DNA"/>
</dbReference>
<dbReference type="GO" id="GO:0015807">
    <property type="term" value="P:L-amino acid transport"/>
    <property type="evidence" value="ECO:0007669"/>
    <property type="project" value="TreeGrafter"/>
</dbReference>
<sequence>MFAATQTCSGSISRGRTMTITYCRRPQPLPKEQFMLEVRDLRAGYGKREIVHGVSMTVPTNGIATLLGHNGAGKSTLLGALIGKVNVMSGSVTFDGEDITSTSIADAVRRGIVLVPEKGRLFRNFTVERNLLLGGYTVKNPAELRRRIDEAVQVFPRVGERMKQLAGTLSGGERQMVAIARAMMLRPKLVLLEEPFLGLAPQVMQIVMDAIELLNKRYQTAFLVVEHNVCILNISSKAYVMKLGEFAISEDNPRSLLNDERLEQAYVG</sequence>
<dbReference type="InterPro" id="IPR027417">
    <property type="entry name" value="P-loop_NTPase"/>
</dbReference>
<dbReference type="InterPro" id="IPR003439">
    <property type="entry name" value="ABC_transporter-like_ATP-bd"/>
</dbReference>
<evidence type="ECO:0000256" key="1">
    <source>
        <dbReference type="ARBA" id="ARBA00005417"/>
    </source>
</evidence>
<evidence type="ECO:0000313" key="7">
    <source>
        <dbReference type="EMBL" id="MPR23662.1"/>
    </source>
</evidence>
<keyword evidence="8" id="KW-1185">Reference proteome</keyword>
<organism evidence="7 8">
    <name type="scientific">Microvirga tunisiensis</name>
    <dbReference type="NCBI Taxonomy" id="2108360"/>
    <lineage>
        <taxon>Bacteria</taxon>
        <taxon>Pseudomonadati</taxon>
        <taxon>Pseudomonadota</taxon>
        <taxon>Alphaproteobacteria</taxon>
        <taxon>Hyphomicrobiales</taxon>
        <taxon>Methylobacteriaceae</taxon>
        <taxon>Microvirga</taxon>
    </lineage>
</organism>
<dbReference type="InterPro" id="IPR003593">
    <property type="entry name" value="AAA+_ATPase"/>
</dbReference>
<evidence type="ECO:0000256" key="2">
    <source>
        <dbReference type="ARBA" id="ARBA00022448"/>
    </source>
</evidence>
<evidence type="ECO:0000259" key="6">
    <source>
        <dbReference type="PROSITE" id="PS50893"/>
    </source>
</evidence>
<keyword evidence="3" id="KW-0547">Nucleotide-binding</keyword>
<dbReference type="Pfam" id="PF00005">
    <property type="entry name" value="ABC_tran"/>
    <property type="match status" value="1"/>
</dbReference>
<dbReference type="CDD" id="cd03224">
    <property type="entry name" value="ABC_TM1139_LivF_branched"/>
    <property type="match status" value="1"/>
</dbReference>
<evidence type="ECO:0000313" key="8">
    <source>
        <dbReference type="Proteomes" id="UP000403266"/>
    </source>
</evidence>
<dbReference type="PROSITE" id="PS50893">
    <property type="entry name" value="ABC_TRANSPORTER_2"/>
    <property type="match status" value="1"/>
</dbReference>
<comment type="similarity">
    <text evidence="1">Belongs to the ABC transporter superfamily.</text>
</comment>
<dbReference type="PANTHER" id="PTHR43820:SF6">
    <property type="entry name" value="ABC TRANSPORTER ATP-BINDING PROTEIN"/>
    <property type="match status" value="1"/>
</dbReference>
<dbReference type="GO" id="GO:0016887">
    <property type="term" value="F:ATP hydrolysis activity"/>
    <property type="evidence" value="ECO:0007669"/>
    <property type="project" value="InterPro"/>
</dbReference>
<gene>
    <name evidence="7" type="ORF">FS320_00090</name>
</gene>
<evidence type="ECO:0000256" key="4">
    <source>
        <dbReference type="ARBA" id="ARBA00022840"/>
    </source>
</evidence>
<dbReference type="SUPFAM" id="SSF52540">
    <property type="entry name" value="P-loop containing nucleoside triphosphate hydrolases"/>
    <property type="match status" value="1"/>
</dbReference>
<dbReference type="SMART" id="SM00382">
    <property type="entry name" value="AAA"/>
    <property type="match status" value="1"/>
</dbReference>
<keyword evidence="4 7" id="KW-0067">ATP-binding</keyword>
<proteinExistence type="inferred from homology"/>
<dbReference type="GO" id="GO:0005524">
    <property type="term" value="F:ATP binding"/>
    <property type="evidence" value="ECO:0007669"/>
    <property type="project" value="UniProtKB-KW"/>
</dbReference>